<organism evidence="1 2">
    <name type="scientific">Coccomyxa viridis</name>
    <dbReference type="NCBI Taxonomy" id="1274662"/>
    <lineage>
        <taxon>Eukaryota</taxon>
        <taxon>Viridiplantae</taxon>
        <taxon>Chlorophyta</taxon>
        <taxon>core chlorophytes</taxon>
        <taxon>Trebouxiophyceae</taxon>
        <taxon>Trebouxiophyceae incertae sedis</taxon>
        <taxon>Coccomyxaceae</taxon>
        <taxon>Coccomyxa</taxon>
    </lineage>
</organism>
<dbReference type="InterPro" id="IPR015943">
    <property type="entry name" value="WD40/YVTN_repeat-like_dom_sf"/>
</dbReference>
<dbReference type="PANTHER" id="PTHR16220">
    <property type="entry name" value="WD REPEAT PROTEIN 8-RELATED"/>
    <property type="match status" value="1"/>
</dbReference>
<dbReference type="Gene3D" id="2.130.10.10">
    <property type="entry name" value="YVTN repeat-like/Quinoprotein amine dehydrogenase"/>
    <property type="match status" value="3"/>
</dbReference>
<evidence type="ECO:0000313" key="2">
    <source>
        <dbReference type="Proteomes" id="UP001497392"/>
    </source>
</evidence>
<dbReference type="InterPro" id="IPR001680">
    <property type="entry name" value="WD40_rpt"/>
</dbReference>
<sequence>MDFSGFHKYTGCLPTCSPDGRHIASAEEYRLTVMEADTLQVVQLYSCLDKIRTMEWCSRSEYIVCGLQNKQIVQVWSASDQDWTCKIDEGPAGIERCQWTPDGTHLILIAAFRIRMAIWSLLEKTCIHLPGPKFEDKGLAFSPDGTVMALLERSECKDYISLIAREEWRPQVHVQLLTQDAQDLCFSPSGSCLCVWDSLDYNIFIHAMDGSCLASYRAFSEPALGIRVAHWGPSGQLLALGGFDNAVRLLDAKTWEPIAELTHSDSPSDEAAVLFQEVELRDRSGAQAGVETTSVSISSTSASQTLTSHFVIQSMPVKLCAGRDANRDARFGIAGIHWSSTGRFLATHCEDMSNTVWIWEISTKLQLVAILQHLSAVRSFKWHPKEDKLAIVSGTSKIYVWNTLGASCIRIPGAANFQASELVWSTALLVADKAKFCCAYSTE</sequence>
<dbReference type="Proteomes" id="UP001497392">
    <property type="component" value="Unassembled WGS sequence"/>
</dbReference>
<dbReference type="EMBL" id="CAXHTA020000002">
    <property type="protein sequence ID" value="CAL5219694.1"/>
    <property type="molecule type" value="Genomic_DNA"/>
</dbReference>
<evidence type="ECO:0000313" key="1">
    <source>
        <dbReference type="EMBL" id="CAL5219694.1"/>
    </source>
</evidence>
<comment type="caution">
    <text evidence="1">The sequence shown here is derived from an EMBL/GenBank/DDBJ whole genome shotgun (WGS) entry which is preliminary data.</text>
</comment>
<protein>
    <submittedName>
        <fullName evidence="1">G1582 protein</fullName>
    </submittedName>
</protein>
<keyword evidence="2" id="KW-1185">Reference proteome</keyword>
<dbReference type="InterPro" id="IPR011047">
    <property type="entry name" value="Quinoprotein_ADH-like_sf"/>
</dbReference>
<name>A0ABP1FM38_9CHLO</name>
<dbReference type="PANTHER" id="PTHR16220:SF0">
    <property type="entry name" value="WD REPEAT-CONTAINING PROTEIN WRAP73"/>
    <property type="match status" value="1"/>
</dbReference>
<proteinExistence type="predicted"/>
<dbReference type="SMART" id="SM00320">
    <property type="entry name" value="WD40"/>
    <property type="match status" value="4"/>
</dbReference>
<dbReference type="SUPFAM" id="SSF50998">
    <property type="entry name" value="Quinoprotein alcohol dehydrogenase-like"/>
    <property type="match status" value="1"/>
</dbReference>
<gene>
    <name evidence="1" type="primary">g1582</name>
    <name evidence="1" type="ORF">VP750_LOCUS1353</name>
</gene>
<dbReference type="InterPro" id="IPR052778">
    <property type="entry name" value="Centrosome-WD_assoc"/>
</dbReference>
<accession>A0ABP1FM38</accession>
<reference evidence="1 2" key="1">
    <citation type="submission" date="2024-06" db="EMBL/GenBank/DDBJ databases">
        <authorList>
            <person name="Kraege A."/>
            <person name="Thomma B."/>
        </authorList>
    </citation>
    <scope>NUCLEOTIDE SEQUENCE [LARGE SCALE GENOMIC DNA]</scope>
</reference>